<dbReference type="EMBL" id="KQ987449">
    <property type="protein sequence ID" value="KZV57158.1"/>
    <property type="molecule type" value="Genomic_DNA"/>
</dbReference>
<evidence type="ECO:0000313" key="3">
    <source>
        <dbReference type="Proteomes" id="UP000250235"/>
    </source>
</evidence>
<organism evidence="2 3">
    <name type="scientific">Dorcoceras hygrometricum</name>
    <dbReference type="NCBI Taxonomy" id="472368"/>
    <lineage>
        <taxon>Eukaryota</taxon>
        <taxon>Viridiplantae</taxon>
        <taxon>Streptophyta</taxon>
        <taxon>Embryophyta</taxon>
        <taxon>Tracheophyta</taxon>
        <taxon>Spermatophyta</taxon>
        <taxon>Magnoliopsida</taxon>
        <taxon>eudicotyledons</taxon>
        <taxon>Gunneridae</taxon>
        <taxon>Pentapetalae</taxon>
        <taxon>asterids</taxon>
        <taxon>lamiids</taxon>
        <taxon>Lamiales</taxon>
        <taxon>Gesneriaceae</taxon>
        <taxon>Didymocarpoideae</taxon>
        <taxon>Trichosporeae</taxon>
        <taxon>Loxocarpinae</taxon>
        <taxon>Dorcoceras</taxon>
    </lineage>
</organism>
<dbReference type="AlphaFoldDB" id="A0A2Z7DI54"/>
<reference evidence="2 3" key="1">
    <citation type="journal article" date="2015" name="Proc. Natl. Acad. Sci. U.S.A.">
        <title>The resurrection genome of Boea hygrometrica: A blueprint for survival of dehydration.</title>
        <authorList>
            <person name="Xiao L."/>
            <person name="Yang G."/>
            <person name="Zhang L."/>
            <person name="Yang X."/>
            <person name="Zhao S."/>
            <person name="Ji Z."/>
            <person name="Zhou Q."/>
            <person name="Hu M."/>
            <person name="Wang Y."/>
            <person name="Chen M."/>
            <person name="Xu Y."/>
            <person name="Jin H."/>
            <person name="Xiao X."/>
            <person name="Hu G."/>
            <person name="Bao F."/>
            <person name="Hu Y."/>
            <person name="Wan P."/>
            <person name="Li L."/>
            <person name="Deng X."/>
            <person name="Kuang T."/>
            <person name="Xiang C."/>
            <person name="Zhu J.K."/>
            <person name="Oliver M.J."/>
            <person name="He Y."/>
        </authorList>
    </citation>
    <scope>NUCLEOTIDE SEQUENCE [LARGE SCALE GENOMIC DNA]</scope>
    <source>
        <strain evidence="3">cv. XS01</strain>
    </source>
</reference>
<dbReference type="Proteomes" id="UP000250235">
    <property type="component" value="Unassembled WGS sequence"/>
</dbReference>
<feature type="region of interest" description="Disordered" evidence="1">
    <location>
        <begin position="183"/>
        <end position="204"/>
    </location>
</feature>
<name>A0A2Z7DI54_9LAMI</name>
<protein>
    <submittedName>
        <fullName evidence="2">Uncharacterized protein</fullName>
    </submittedName>
</protein>
<evidence type="ECO:0000256" key="1">
    <source>
        <dbReference type="SAM" id="MobiDB-lite"/>
    </source>
</evidence>
<gene>
    <name evidence="2" type="ORF">F511_36287</name>
</gene>
<accession>A0A2Z7DI54</accession>
<evidence type="ECO:0000313" key="2">
    <source>
        <dbReference type="EMBL" id="KZV57158.1"/>
    </source>
</evidence>
<sequence length="711" mass="79863">MEDTGMARMIKTLEETGLKGFLAASGSVYENAVVEFFANAKVIAGTVVSFVANRKLALMKEVFAETAPSKKGMEIEYRLLYDIVAKALCAKAGLFDMVTSKKFNLMVAITAGLKFNWAQVLFQVMTAMVNKPTRQSQGFAVQLSVLLDHLVKADLGESIKLHPQKVLTNKSVNTYIKKNLEVGQAGNPQGPSTEGCGEAQEENDKVVRMEKKRKVAVQQPVEARSQAAPAKSISETSLDEDSRLLARLKTVAGTISGEAAAAMDLDRPNGPGSNDEHSVHLQHRDFIITPIADQIGPIDSVSETEYNDLKNHFSEPQCKMTVLPLNSGKPRTCVTLNGSGIQIAVGPQPLWLRNHNSGPAQRIMVKRLATSPHDPLGITDSACKNQLVVVSVRYGPFNPYIPIRSTTIGKSRVAIDPIAMHTSWRSNSDITSVNSVYPPIEIREINWVTYFLQKIDPDAKGKGVLPYLDRPNPVEEHYLLVIQDIRDRAKCQLQVYDQWHKFRTGYRLNKIQSMKLVEEYGEINWVTYFLQKIDPDAKGKGVLPYLDRPNPVEEHYLLVIQDIRDRAKCQLQVYDQWHKFRTGYRLNKIQSMKLVEEYAKTENKLLPWAKTDKDKPSANQDIMAIRMLEAELAQTRKSINLFQARANLPISYNKRSADRVASGEIIPCLTWKNLKLSVCERTDREPEHQNPVPTAEGHIEEVDRFIEDVED</sequence>
<proteinExistence type="predicted"/>
<keyword evidence="3" id="KW-1185">Reference proteome</keyword>